<organism evidence="2 3">
    <name type="scientific">Tilletia indica</name>
    <dbReference type="NCBI Taxonomy" id="43049"/>
    <lineage>
        <taxon>Eukaryota</taxon>
        <taxon>Fungi</taxon>
        <taxon>Dikarya</taxon>
        <taxon>Basidiomycota</taxon>
        <taxon>Ustilaginomycotina</taxon>
        <taxon>Exobasidiomycetes</taxon>
        <taxon>Tilletiales</taxon>
        <taxon>Tilletiaceae</taxon>
        <taxon>Tilletia</taxon>
    </lineage>
</organism>
<gene>
    <name evidence="2" type="ORF">A4X13_0g2712</name>
</gene>
<dbReference type="GO" id="GO:0000012">
    <property type="term" value="P:single strand break repair"/>
    <property type="evidence" value="ECO:0007669"/>
    <property type="project" value="TreeGrafter"/>
</dbReference>
<dbReference type="GO" id="GO:1990165">
    <property type="term" value="F:single-strand break-containing DNA binding"/>
    <property type="evidence" value="ECO:0007669"/>
    <property type="project" value="TreeGrafter"/>
</dbReference>
<dbReference type="GO" id="GO:0030983">
    <property type="term" value="F:mismatched DNA binding"/>
    <property type="evidence" value="ECO:0007669"/>
    <property type="project" value="TreeGrafter"/>
</dbReference>
<protein>
    <recommendedName>
        <fullName evidence="4">Aprataxin C2HE/C2H2/C2HC zinc finger domain-containing protein</fullName>
    </recommendedName>
</protein>
<dbReference type="Proteomes" id="UP000077521">
    <property type="component" value="Unassembled WGS sequence"/>
</dbReference>
<sequence>MAGRAAGSGWSRALTDIAMTKDPVPANVPKETRLVMHDEHTITIQDKWPKSSFHLLVLPRIPFPLRLEEGKGKGKGKDKGQESPPKLSLAGGKFLSGTTSGNSVPASHLQDISTLLASPYAAQVLAALRTASERAIDWIHEQMLQLPLPGSSQKCNVTWTVERAFHAIPSMQTVHLHVYSNDLVSAPLKNAKHYNSFSPSNGFALSLADIEALVEQGKKTLPHPTSHYAGLLKAPLVGRDGQRYRNIPQLKTHLEEYWRAEIAAAKTKKKKRVDADAVQEEGSTEVGSSASIASPSEERETKKRRTSPQATSNDT</sequence>
<evidence type="ECO:0000256" key="1">
    <source>
        <dbReference type="SAM" id="MobiDB-lite"/>
    </source>
</evidence>
<keyword evidence="3" id="KW-1185">Reference proteome</keyword>
<feature type="compositionally biased region" description="Basic and acidic residues" evidence="1">
    <location>
        <begin position="67"/>
        <end position="81"/>
    </location>
</feature>
<dbReference type="InterPro" id="IPR036265">
    <property type="entry name" value="HIT-like_sf"/>
</dbReference>
<dbReference type="Gene3D" id="3.30.428.10">
    <property type="entry name" value="HIT-like"/>
    <property type="match status" value="1"/>
</dbReference>
<dbReference type="GO" id="GO:0003725">
    <property type="term" value="F:double-stranded RNA binding"/>
    <property type="evidence" value="ECO:0007669"/>
    <property type="project" value="TreeGrafter"/>
</dbReference>
<comment type="caution">
    <text evidence="2">The sequence shown here is derived from an EMBL/GenBank/DDBJ whole genome shotgun (WGS) entry which is preliminary data.</text>
</comment>
<name>A0A177T9X8_9BASI</name>
<dbReference type="GO" id="GO:0003697">
    <property type="term" value="F:single-stranded DNA binding"/>
    <property type="evidence" value="ECO:0007669"/>
    <property type="project" value="TreeGrafter"/>
</dbReference>
<dbReference type="GO" id="GO:0005634">
    <property type="term" value="C:nucleus"/>
    <property type="evidence" value="ECO:0007669"/>
    <property type="project" value="TreeGrafter"/>
</dbReference>
<feature type="region of interest" description="Disordered" evidence="1">
    <location>
        <begin position="67"/>
        <end position="94"/>
    </location>
</feature>
<evidence type="ECO:0000313" key="2">
    <source>
        <dbReference type="EMBL" id="KAE8256327.1"/>
    </source>
</evidence>
<reference evidence="2" key="2">
    <citation type="journal article" date="2019" name="IMA Fungus">
        <title>Genome sequencing and comparison of five Tilletia species to identify candidate genes for the detection of regulated species infecting wheat.</title>
        <authorList>
            <person name="Nguyen H.D.T."/>
            <person name="Sultana T."/>
            <person name="Kesanakurti P."/>
            <person name="Hambleton S."/>
        </authorList>
    </citation>
    <scope>NUCLEOTIDE SEQUENCE</scope>
    <source>
        <strain evidence="2">DAOMC 236416</strain>
    </source>
</reference>
<proteinExistence type="predicted"/>
<dbReference type="EMBL" id="LWDF02000135">
    <property type="protein sequence ID" value="KAE8256327.1"/>
    <property type="molecule type" value="Genomic_DNA"/>
</dbReference>
<dbReference type="GO" id="GO:0033699">
    <property type="term" value="F:DNA 5'-adenosine monophosphate hydrolase activity"/>
    <property type="evidence" value="ECO:0007669"/>
    <property type="project" value="TreeGrafter"/>
</dbReference>
<dbReference type="SUPFAM" id="SSF54197">
    <property type="entry name" value="HIT-like"/>
    <property type="match status" value="2"/>
</dbReference>
<feature type="compositionally biased region" description="Polar residues" evidence="1">
    <location>
        <begin position="285"/>
        <end position="294"/>
    </location>
</feature>
<dbReference type="AlphaFoldDB" id="A0A177T9X8"/>
<feature type="region of interest" description="Disordered" evidence="1">
    <location>
        <begin position="267"/>
        <end position="315"/>
    </location>
</feature>
<dbReference type="PANTHER" id="PTHR12486">
    <property type="entry name" value="APRATAXIN-RELATED"/>
    <property type="match status" value="1"/>
</dbReference>
<dbReference type="PANTHER" id="PTHR12486:SF4">
    <property type="entry name" value="APRATAXIN"/>
    <property type="match status" value="1"/>
</dbReference>
<evidence type="ECO:0008006" key="4">
    <source>
        <dbReference type="Google" id="ProtNLM"/>
    </source>
</evidence>
<accession>A0A177T9X8</accession>
<evidence type="ECO:0000313" key="3">
    <source>
        <dbReference type="Proteomes" id="UP000077521"/>
    </source>
</evidence>
<reference evidence="2" key="1">
    <citation type="submission" date="2016-04" db="EMBL/GenBank/DDBJ databases">
        <authorList>
            <person name="Nguyen H.D."/>
            <person name="Samba Siva P."/>
            <person name="Cullis J."/>
            <person name="Levesque C.A."/>
            <person name="Hambleton S."/>
        </authorList>
    </citation>
    <scope>NUCLEOTIDE SEQUENCE</scope>
    <source>
        <strain evidence="2">DAOMC 236416</strain>
    </source>
</reference>